<dbReference type="EMBL" id="SCEB01001240">
    <property type="protein sequence ID" value="RXM97137.1"/>
    <property type="molecule type" value="Genomic_DNA"/>
</dbReference>
<evidence type="ECO:0000256" key="2">
    <source>
        <dbReference type="ARBA" id="ARBA00008688"/>
    </source>
</evidence>
<proteinExistence type="inferred from homology"/>
<evidence type="ECO:0000256" key="5">
    <source>
        <dbReference type="ARBA" id="ARBA00022658"/>
    </source>
</evidence>
<protein>
    <submittedName>
        <fullName evidence="11">Rho guanine nucleotide exchange factor 17</fullName>
    </submittedName>
</protein>
<keyword evidence="6 10" id="KW-0812">Transmembrane</keyword>
<dbReference type="InterPro" id="IPR022333">
    <property type="entry name" value="TNFR_19-like"/>
</dbReference>
<feature type="compositionally biased region" description="Basic and acidic residues" evidence="9">
    <location>
        <begin position="606"/>
        <end position="625"/>
    </location>
</feature>
<feature type="transmembrane region" description="Helical" evidence="10">
    <location>
        <begin position="376"/>
        <end position="399"/>
    </location>
</feature>
<keyword evidence="4" id="KW-0597">Phosphoprotein</keyword>
<comment type="caution">
    <text evidence="11">The sequence shown here is derived from an EMBL/GenBank/DDBJ whole genome shotgun (WGS) entry which is preliminary data.</text>
</comment>
<dbReference type="AlphaFoldDB" id="A0A662YKR9"/>
<dbReference type="GO" id="GO:0005085">
    <property type="term" value="F:guanyl-nucleotide exchange factor activity"/>
    <property type="evidence" value="ECO:0007669"/>
    <property type="project" value="UniProtKB-KW"/>
</dbReference>
<dbReference type="InterPro" id="IPR022248">
    <property type="entry name" value="TNF_rcpt_RELT"/>
</dbReference>
<dbReference type="InterPro" id="IPR039919">
    <property type="entry name" value="ARHGEF10/ARHGEF17"/>
</dbReference>
<keyword evidence="12" id="KW-1185">Reference proteome</keyword>
<evidence type="ECO:0000256" key="9">
    <source>
        <dbReference type="SAM" id="MobiDB-lite"/>
    </source>
</evidence>
<comment type="similarity">
    <text evidence="2">Belongs to the RELT family.</text>
</comment>
<comment type="subcellular location">
    <subcellularLocation>
        <location evidence="1">Cell membrane</location>
        <topology evidence="1">Single-pass membrane protein</topology>
    </subcellularLocation>
</comment>
<evidence type="ECO:0000256" key="7">
    <source>
        <dbReference type="ARBA" id="ARBA00022989"/>
    </source>
</evidence>
<dbReference type="Pfam" id="PF19056">
    <property type="entry name" value="WD40_2"/>
    <property type="match status" value="1"/>
</dbReference>
<evidence type="ECO:0000256" key="8">
    <source>
        <dbReference type="ARBA" id="ARBA00023136"/>
    </source>
</evidence>
<keyword evidence="7 10" id="KW-1133">Transmembrane helix</keyword>
<evidence type="ECO:0000256" key="3">
    <source>
        <dbReference type="ARBA" id="ARBA00022475"/>
    </source>
</evidence>
<accession>A0A662YKR9</accession>
<dbReference type="Gene3D" id="2.130.10.10">
    <property type="entry name" value="YVTN repeat-like/Quinoprotein amine dehydrogenase"/>
    <property type="match status" value="1"/>
</dbReference>
<reference evidence="11 12" key="1">
    <citation type="submission" date="2019-01" db="EMBL/GenBank/DDBJ databases">
        <title>Draft Genome and Complete Hox-Cluster Characterization of the Sterlet Sturgeon (Acipenser ruthenus).</title>
        <authorList>
            <person name="Wei Q."/>
        </authorList>
    </citation>
    <scope>NUCLEOTIDE SEQUENCE [LARGE SCALE GENOMIC DNA]</scope>
    <source>
        <strain evidence="11">WHYD16114868_AA</strain>
        <tissue evidence="11">Blood</tissue>
    </source>
</reference>
<dbReference type="PRINTS" id="PR01970">
    <property type="entry name" value="TNFACTORR19L"/>
</dbReference>
<dbReference type="InterPro" id="IPR036322">
    <property type="entry name" value="WD40_repeat_dom_sf"/>
</dbReference>
<keyword evidence="5" id="KW-0344">Guanine-nucleotide releasing factor</keyword>
<dbReference type="PANTHER" id="PTHR12877">
    <property type="entry name" value="RHO GUANINE NUCLEOTIDE EXCHANGE FACTOR"/>
    <property type="match status" value="1"/>
</dbReference>
<evidence type="ECO:0000256" key="10">
    <source>
        <dbReference type="SAM" id="Phobius"/>
    </source>
</evidence>
<dbReference type="PANTHER" id="PTHR12877:SF15">
    <property type="entry name" value="RHO GUANINE NUCLEOTIDE EXCHANGE FACTOR 17"/>
    <property type="match status" value="1"/>
</dbReference>
<dbReference type="GO" id="GO:0030036">
    <property type="term" value="P:actin cytoskeleton organization"/>
    <property type="evidence" value="ECO:0007669"/>
    <property type="project" value="TreeGrafter"/>
</dbReference>
<keyword evidence="3" id="KW-1003">Cell membrane</keyword>
<keyword evidence="8 10" id="KW-0472">Membrane</keyword>
<organism evidence="11 12">
    <name type="scientific">Acipenser ruthenus</name>
    <name type="common">Sterlet sturgeon</name>
    <dbReference type="NCBI Taxonomy" id="7906"/>
    <lineage>
        <taxon>Eukaryota</taxon>
        <taxon>Metazoa</taxon>
        <taxon>Chordata</taxon>
        <taxon>Craniata</taxon>
        <taxon>Vertebrata</taxon>
        <taxon>Euteleostomi</taxon>
        <taxon>Actinopterygii</taxon>
        <taxon>Chondrostei</taxon>
        <taxon>Acipenseriformes</taxon>
        <taxon>Acipenseridae</taxon>
        <taxon>Acipenser</taxon>
    </lineage>
</organism>
<evidence type="ECO:0000256" key="1">
    <source>
        <dbReference type="ARBA" id="ARBA00004162"/>
    </source>
</evidence>
<dbReference type="InterPro" id="IPR015943">
    <property type="entry name" value="WD40/YVTN_repeat-like_dom_sf"/>
</dbReference>
<dbReference type="GO" id="GO:0005886">
    <property type="term" value="C:plasma membrane"/>
    <property type="evidence" value="ECO:0007669"/>
    <property type="project" value="UniProtKB-SubCell"/>
</dbReference>
<evidence type="ECO:0000313" key="12">
    <source>
        <dbReference type="Proteomes" id="UP000289886"/>
    </source>
</evidence>
<gene>
    <name evidence="11" type="ORF">EOD39_14802</name>
</gene>
<feature type="region of interest" description="Disordered" evidence="9">
    <location>
        <begin position="560"/>
        <end position="625"/>
    </location>
</feature>
<name>A0A662YKR9_ACIRT</name>
<dbReference type="FunFam" id="2.130.10.10:FF:000206">
    <property type="entry name" value="Rho guanine nucleotide exchange factor 17"/>
    <property type="match status" value="1"/>
</dbReference>
<evidence type="ECO:0000256" key="4">
    <source>
        <dbReference type="ARBA" id="ARBA00022553"/>
    </source>
</evidence>
<dbReference type="SUPFAM" id="SSF50978">
    <property type="entry name" value="WD40 repeat-like"/>
    <property type="match status" value="1"/>
</dbReference>
<dbReference type="Pfam" id="PF12606">
    <property type="entry name" value="RELT"/>
    <property type="match status" value="1"/>
</dbReference>
<sequence length="625" mass="68130">MRRSSRGSFTRGSLEDLLSIDPEAYQSSVWLGTEDGCIHVYQSSDNIRNRKNSMKMQHSASVLCVLYLDNKVFVSLANGEMIVYQREAGSFWDPQNSQTLCLGTPGNPVTKMVPVAGKLWCGCQNRVLIINTATLSQEHMFQIGQDSSRCVTSMVSYGLGVWIAIQGSAQVRLYHAATYETLTEVDVAPAVHKMLAGSDAIIRQHKAACLRITALLACKDLLWIGTSAGVVLTLSIPPMSTNTSSQRTPLVPMGSAHGHTGHVRFLTSIELPEDFDEAFPLPREHGAELAQCADSALWEAGVLEQRRFYTTTNEPSFASECLPCSSAPQGTAGCEGYQSPFLRVLRSGGKNAPKLVGNGIANTSNISVPEEKTTEYAVFALVPIFCVMGLLGILICNILKKKGYSCTAEKEGGDVEAGMAEKDGNPCPYTLDDTYEDTISVLVRLITEKKENAAALEELLKDYESKQISVSKKSLKFPPLPQLKAMPNLCRHQHHLHTVHGLAPPMGTCCTRCSQKKWPELLMPIDTTKTTKVGTKSHRPGEMAILSVGRFRVAHIPELKSTPLEELTPPESSDTDSIDTTHTEPVEQKSLLGGASTAWSKNKRLKPGDSKLEVSRGEKHLQSAG</sequence>
<dbReference type="Proteomes" id="UP000289886">
    <property type="component" value="Unassembled WGS sequence"/>
</dbReference>
<evidence type="ECO:0000313" key="11">
    <source>
        <dbReference type="EMBL" id="RXM97137.1"/>
    </source>
</evidence>
<evidence type="ECO:0000256" key="6">
    <source>
        <dbReference type="ARBA" id="ARBA00022692"/>
    </source>
</evidence>